<evidence type="ECO:0000313" key="2">
    <source>
        <dbReference type="EMBL" id="MBU3067629.1"/>
    </source>
</evidence>
<keyword evidence="3" id="KW-1185">Reference proteome</keyword>
<feature type="domain" description="SnoaL-like" evidence="1">
    <location>
        <begin position="14"/>
        <end position="108"/>
    </location>
</feature>
<accession>A0ABS6BBI2</accession>
<dbReference type="RefSeq" id="WP_215923702.1">
    <property type="nucleotide sequence ID" value="NZ_JAHKNI010000023.1"/>
</dbReference>
<name>A0ABS6BBI2_9NOCA</name>
<sequence>MSANASAAELLATVEASPRAVAAHDRAAWVGLFAPGATVEDPVGSRPHTGRAAIERFYDTFIGPNGIAFFVENDVVCGMTVYRDLDIETTMSTGVTLRVPMHLRYDVERVGGELKIVTLHAHWELPTMIAQLLGAGPRGLAAGAKLTPQLLGNQGVGGALGFARGFVRVGPAGRRKATELLQQAARGNARAVRAALAPGAVLEWPAGTVVDAEEFVARAAGAEAGKTLVAGRYVTISVEAGQARRGIVEIMMARGGQIAAARAFLAE</sequence>
<dbReference type="SUPFAM" id="SSF54427">
    <property type="entry name" value="NTF2-like"/>
    <property type="match status" value="1"/>
</dbReference>
<dbReference type="Proteomes" id="UP000733379">
    <property type="component" value="Unassembled WGS sequence"/>
</dbReference>
<protein>
    <submittedName>
        <fullName evidence="2">Nuclear transport factor 2 family protein</fullName>
    </submittedName>
</protein>
<comment type="caution">
    <text evidence="2">The sequence shown here is derived from an EMBL/GenBank/DDBJ whole genome shotgun (WGS) entry which is preliminary data.</text>
</comment>
<evidence type="ECO:0000313" key="3">
    <source>
        <dbReference type="Proteomes" id="UP000733379"/>
    </source>
</evidence>
<dbReference type="EMBL" id="JAHKNI010000023">
    <property type="protein sequence ID" value="MBU3067629.1"/>
    <property type="molecule type" value="Genomic_DNA"/>
</dbReference>
<dbReference type="Pfam" id="PF12680">
    <property type="entry name" value="SnoaL_2"/>
    <property type="match status" value="1"/>
</dbReference>
<evidence type="ECO:0000259" key="1">
    <source>
        <dbReference type="Pfam" id="PF12680"/>
    </source>
</evidence>
<gene>
    <name evidence="2" type="ORF">KO481_39685</name>
</gene>
<dbReference type="InterPro" id="IPR037401">
    <property type="entry name" value="SnoaL-like"/>
</dbReference>
<proteinExistence type="predicted"/>
<dbReference type="InterPro" id="IPR032710">
    <property type="entry name" value="NTF2-like_dom_sf"/>
</dbReference>
<reference evidence="2 3" key="1">
    <citation type="submission" date="2021-06" db="EMBL/GenBank/DDBJ databases">
        <title>Actinomycetes sequencing.</title>
        <authorList>
            <person name="Shan Q."/>
        </authorList>
    </citation>
    <scope>NUCLEOTIDE SEQUENCE [LARGE SCALE GENOMIC DNA]</scope>
    <source>
        <strain evidence="2 3">NEAU-G5</strain>
    </source>
</reference>
<dbReference type="Gene3D" id="3.10.450.50">
    <property type="match status" value="1"/>
</dbReference>
<organism evidence="2 3">
    <name type="scientific">Nocardia albiluteola</name>
    <dbReference type="NCBI Taxonomy" id="2842303"/>
    <lineage>
        <taxon>Bacteria</taxon>
        <taxon>Bacillati</taxon>
        <taxon>Actinomycetota</taxon>
        <taxon>Actinomycetes</taxon>
        <taxon>Mycobacteriales</taxon>
        <taxon>Nocardiaceae</taxon>
        <taxon>Nocardia</taxon>
    </lineage>
</organism>